<dbReference type="AlphaFoldDB" id="A0A371CSM6"/>
<accession>A0A371CSM6</accession>
<evidence type="ECO:0000313" key="1">
    <source>
        <dbReference type="EMBL" id="RDX43237.1"/>
    </source>
</evidence>
<proteinExistence type="predicted"/>
<keyword evidence="2" id="KW-1185">Reference proteome</keyword>
<protein>
    <submittedName>
        <fullName evidence="1">Uncharacterized protein</fullName>
    </submittedName>
</protein>
<organism evidence="1 2">
    <name type="scientific">Lentinus brumalis</name>
    <dbReference type="NCBI Taxonomy" id="2498619"/>
    <lineage>
        <taxon>Eukaryota</taxon>
        <taxon>Fungi</taxon>
        <taxon>Dikarya</taxon>
        <taxon>Basidiomycota</taxon>
        <taxon>Agaricomycotina</taxon>
        <taxon>Agaricomycetes</taxon>
        <taxon>Polyporales</taxon>
        <taxon>Polyporaceae</taxon>
        <taxon>Lentinus</taxon>
    </lineage>
</organism>
<dbReference type="Proteomes" id="UP000256964">
    <property type="component" value="Unassembled WGS sequence"/>
</dbReference>
<evidence type="ECO:0000313" key="2">
    <source>
        <dbReference type="Proteomes" id="UP000256964"/>
    </source>
</evidence>
<dbReference type="EMBL" id="KZ857468">
    <property type="protein sequence ID" value="RDX43237.1"/>
    <property type="molecule type" value="Genomic_DNA"/>
</dbReference>
<reference evidence="1 2" key="1">
    <citation type="journal article" date="2018" name="Biotechnol. Biofuels">
        <title>Integrative visual omics of the white-rot fungus Polyporus brumalis exposes the biotechnological potential of its oxidative enzymes for delignifying raw plant biomass.</title>
        <authorList>
            <person name="Miyauchi S."/>
            <person name="Rancon A."/>
            <person name="Drula E."/>
            <person name="Hage H."/>
            <person name="Chaduli D."/>
            <person name="Favel A."/>
            <person name="Grisel S."/>
            <person name="Henrissat B."/>
            <person name="Herpoel-Gimbert I."/>
            <person name="Ruiz-Duenas F.J."/>
            <person name="Chevret D."/>
            <person name="Hainaut M."/>
            <person name="Lin J."/>
            <person name="Wang M."/>
            <person name="Pangilinan J."/>
            <person name="Lipzen A."/>
            <person name="Lesage-Meessen L."/>
            <person name="Navarro D."/>
            <person name="Riley R."/>
            <person name="Grigoriev I.V."/>
            <person name="Zhou S."/>
            <person name="Raouche S."/>
            <person name="Rosso M.N."/>
        </authorList>
    </citation>
    <scope>NUCLEOTIDE SEQUENCE [LARGE SCALE GENOMIC DNA]</scope>
    <source>
        <strain evidence="1 2">BRFM 1820</strain>
    </source>
</reference>
<name>A0A371CSM6_9APHY</name>
<gene>
    <name evidence="1" type="ORF">OH76DRAFT_1233853</name>
</gene>
<sequence length="161" mass="18563">MPYVLYCLSSSSRRATYQKHRLTVVLADPLHLYPCLARPLGATRSYIRPPIPSRPGHHRSWEDRTVRSRDFARLDVFSAHSHGRADARRSTQVKRREAVAAVVLGRDAVTYEYEGRRAVLERKVAVVNRWSRRSTHLGYEQDYESRKACDAPPQVVFSVRC</sequence>